<dbReference type="PANTHER" id="PTHR22904:SF523">
    <property type="entry name" value="STRESS-INDUCED-PHOSPHOPROTEIN 1"/>
    <property type="match status" value="1"/>
</dbReference>
<feature type="coiled-coil region" evidence="4">
    <location>
        <begin position="288"/>
        <end position="315"/>
    </location>
</feature>
<feature type="compositionally biased region" description="Basic and acidic residues" evidence="5">
    <location>
        <begin position="140"/>
        <end position="152"/>
    </location>
</feature>
<dbReference type="GO" id="GO:0051879">
    <property type="term" value="F:Hsp90 protein binding"/>
    <property type="evidence" value="ECO:0007669"/>
    <property type="project" value="TreeGrafter"/>
</dbReference>
<accession>A0A9R0ZTM1</accession>
<dbReference type="AlphaFoldDB" id="A0A9R0ZTM1"/>
<evidence type="ECO:0000313" key="6">
    <source>
        <dbReference type="EMBL" id="VAI82854.1"/>
    </source>
</evidence>
<dbReference type="EMBL" id="LT934124">
    <property type="protein sequence ID" value="VAI82854.1"/>
    <property type="molecule type" value="Genomic_DNA"/>
</dbReference>
<dbReference type="InterPro" id="IPR011990">
    <property type="entry name" value="TPR-like_helical_dom_sf"/>
</dbReference>
<dbReference type="SMART" id="SM00028">
    <property type="entry name" value="TPR"/>
    <property type="match status" value="5"/>
</dbReference>
<evidence type="ECO:0000256" key="5">
    <source>
        <dbReference type="SAM" id="MobiDB-lite"/>
    </source>
</evidence>
<sequence length="330" mass="37588">MEAEDGRAAEAQREKEAGNDAYRKQYLETAVDHYTRGAALDPRDISFLTNRAAAYLLMSKYRECVRDCEEAVERGRELRADNRLLARALSRKASALLKLAACAADYAPAIRALQQSLAEHYSEDTRDKLDQAETARKEIEERERLDQEAADHHRQRGNELFQRQNYQEATAHYTEAIEKNPNDPRVFSNRAQCHIYLGNLPKGLEDAEKCIELDPTFLKGYVRKANVQFLMEYYESALATYIEGLKCDPNNLVVIDGLRRCAACINRSNGGDVGPDDLEDILGNVSSDNDLRNKLQKLMEEAAALKKEASDERLRRIESERMPGHQRTYI</sequence>
<dbReference type="Gramene" id="TRITD7Bv1G007560.3">
    <property type="protein sequence ID" value="TRITD7Bv1G007560.3"/>
    <property type="gene ID" value="TRITD7Bv1G007560"/>
</dbReference>
<evidence type="ECO:0000256" key="1">
    <source>
        <dbReference type="ARBA" id="ARBA00022737"/>
    </source>
</evidence>
<dbReference type="SUPFAM" id="SSF48452">
    <property type="entry name" value="TPR-like"/>
    <property type="match status" value="2"/>
</dbReference>
<proteinExistence type="predicted"/>
<evidence type="ECO:0000256" key="4">
    <source>
        <dbReference type="SAM" id="Coils"/>
    </source>
</evidence>
<keyword evidence="7" id="KW-1185">Reference proteome</keyword>
<evidence type="ECO:0000256" key="2">
    <source>
        <dbReference type="ARBA" id="ARBA00022803"/>
    </source>
</evidence>
<dbReference type="Pfam" id="PF13414">
    <property type="entry name" value="TPR_11"/>
    <property type="match status" value="1"/>
</dbReference>
<dbReference type="Gene3D" id="1.25.40.10">
    <property type="entry name" value="Tetratricopeptide repeat domain"/>
    <property type="match status" value="2"/>
</dbReference>
<dbReference type="PROSITE" id="PS50005">
    <property type="entry name" value="TPR"/>
    <property type="match status" value="1"/>
</dbReference>
<dbReference type="PANTHER" id="PTHR22904">
    <property type="entry name" value="TPR REPEAT CONTAINING PROTEIN"/>
    <property type="match status" value="1"/>
</dbReference>
<dbReference type="InterPro" id="IPR019734">
    <property type="entry name" value="TPR_rpt"/>
</dbReference>
<gene>
    <name evidence="6" type="ORF">TRITD_7Bv1G007560</name>
</gene>
<keyword evidence="2 3" id="KW-0802">TPR repeat</keyword>
<feature type="repeat" description="TPR" evidence="3">
    <location>
        <begin position="150"/>
        <end position="183"/>
    </location>
</feature>
<evidence type="ECO:0000313" key="7">
    <source>
        <dbReference type="Proteomes" id="UP000324705"/>
    </source>
</evidence>
<evidence type="ECO:0000256" key="3">
    <source>
        <dbReference type="PROSITE-ProRule" id="PRU00339"/>
    </source>
</evidence>
<organism evidence="6 7">
    <name type="scientific">Triticum turgidum subsp. durum</name>
    <name type="common">Durum wheat</name>
    <name type="synonym">Triticum durum</name>
    <dbReference type="NCBI Taxonomy" id="4567"/>
    <lineage>
        <taxon>Eukaryota</taxon>
        <taxon>Viridiplantae</taxon>
        <taxon>Streptophyta</taxon>
        <taxon>Embryophyta</taxon>
        <taxon>Tracheophyta</taxon>
        <taxon>Spermatophyta</taxon>
        <taxon>Magnoliopsida</taxon>
        <taxon>Liliopsida</taxon>
        <taxon>Poales</taxon>
        <taxon>Poaceae</taxon>
        <taxon>BOP clade</taxon>
        <taxon>Pooideae</taxon>
        <taxon>Triticodae</taxon>
        <taxon>Triticeae</taxon>
        <taxon>Triticinae</taxon>
        <taxon>Triticum</taxon>
    </lineage>
</organism>
<name>A0A9R0ZTM1_TRITD</name>
<feature type="region of interest" description="Disordered" evidence="5">
    <location>
        <begin position="140"/>
        <end position="159"/>
    </location>
</feature>
<protein>
    <submittedName>
        <fullName evidence="6">Uncharacterized protein</fullName>
    </submittedName>
</protein>
<keyword evidence="1" id="KW-0677">Repeat</keyword>
<dbReference type="Proteomes" id="UP000324705">
    <property type="component" value="Chromosome 7B"/>
</dbReference>
<reference evidence="6 7" key="1">
    <citation type="submission" date="2017-09" db="EMBL/GenBank/DDBJ databases">
        <authorList>
            <consortium name="International Durum Wheat Genome Sequencing Consortium (IDWGSC)"/>
            <person name="Milanesi L."/>
        </authorList>
    </citation>
    <scope>NUCLEOTIDE SEQUENCE [LARGE SCALE GENOMIC DNA]</scope>
    <source>
        <strain evidence="7">cv. Svevo</strain>
    </source>
</reference>
<dbReference type="FunFam" id="1.25.40.10:FF:000010">
    <property type="entry name" value="Stress-induced phosphoprotein 1"/>
    <property type="match status" value="1"/>
</dbReference>
<keyword evidence="4" id="KW-0175">Coiled coil</keyword>